<comment type="caution">
    <text evidence="10">The sequence shown here is derived from an EMBL/GenBank/DDBJ whole genome shotgun (WGS) entry which is preliminary data.</text>
</comment>
<name>A0ABD2Y6M6_9GENT</name>
<evidence type="ECO:0000256" key="5">
    <source>
        <dbReference type="ARBA" id="ARBA00022644"/>
    </source>
</evidence>
<dbReference type="EC" id="1.1.3.8" evidence="4"/>
<proteinExistence type="inferred from homology"/>
<dbReference type="GO" id="GO:0050105">
    <property type="term" value="F:L-gulonolactone oxidase activity"/>
    <property type="evidence" value="ECO:0007669"/>
    <property type="project" value="UniProtKB-EC"/>
</dbReference>
<dbReference type="InterPro" id="IPR036318">
    <property type="entry name" value="FAD-bd_PCMH-like_sf"/>
</dbReference>
<evidence type="ECO:0000256" key="2">
    <source>
        <dbReference type="ARBA" id="ARBA00005147"/>
    </source>
</evidence>
<evidence type="ECO:0000313" key="10">
    <source>
        <dbReference type="EMBL" id="KAL3502072.1"/>
    </source>
</evidence>
<keyword evidence="6" id="KW-0732">Signal</keyword>
<dbReference type="PANTHER" id="PTHR13878:SF67">
    <property type="entry name" value="L-GULONOLACTONE OXIDASE 5"/>
    <property type="match status" value="1"/>
</dbReference>
<organism evidence="10 11">
    <name type="scientific">Cinchona calisaya</name>
    <dbReference type="NCBI Taxonomy" id="153742"/>
    <lineage>
        <taxon>Eukaryota</taxon>
        <taxon>Viridiplantae</taxon>
        <taxon>Streptophyta</taxon>
        <taxon>Embryophyta</taxon>
        <taxon>Tracheophyta</taxon>
        <taxon>Spermatophyta</taxon>
        <taxon>Magnoliopsida</taxon>
        <taxon>eudicotyledons</taxon>
        <taxon>Gunneridae</taxon>
        <taxon>Pentapetalae</taxon>
        <taxon>asterids</taxon>
        <taxon>lamiids</taxon>
        <taxon>Gentianales</taxon>
        <taxon>Rubiaceae</taxon>
        <taxon>Cinchonoideae</taxon>
        <taxon>Cinchoneae</taxon>
        <taxon>Cinchona</taxon>
    </lineage>
</organism>
<comment type="pathway">
    <text evidence="2">Cofactor biosynthesis; L-ascorbate biosynthesis.</text>
</comment>
<sequence length="162" mass="17671">MMSVESGMTLKELISKAASVGLALPYAPYWWGVKVGGILGTSAHGSTLWGLGNSVHDYVVQIRIVTPAGADEGYAKVRLLGIADPQLNVANVSLGVLGVISQVTLKLQPMFKRSITFLEKNDSNFEDQATTFGKQHEFADCSWYTSQRKVVCRIDDRVASYD</sequence>
<evidence type="ECO:0000256" key="1">
    <source>
        <dbReference type="ARBA" id="ARBA00001974"/>
    </source>
</evidence>
<comment type="similarity">
    <text evidence="3">Belongs to the oxygen-dependent FAD-linked oxidoreductase family.</text>
</comment>
<comment type="cofactor">
    <cofactor evidence="1">
        <name>FAD</name>
        <dbReference type="ChEBI" id="CHEBI:57692"/>
    </cofactor>
</comment>
<dbReference type="InterPro" id="IPR016166">
    <property type="entry name" value="FAD-bd_PCMH"/>
</dbReference>
<dbReference type="PROSITE" id="PS51387">
    <property type="entry name" value="FAD_PCMH"/>
    <property type="match status" value="1"/>
</dbReference>
<keyword evidence="5" id="KW-0060">Ascorbate biosynthesis</keyword>
<dbReference type="FunFam" id="3.30.465.10:FF:000033">
    <property type="entry name" value="L-gulonolactone oxidase 5"/>
    <property type="match status" value="1"/>
</dbReference>
<feature type="domain" description="FAD-binding PCMH-type" evidence="9">
    <location>
        <begin position="1"/>
        <end position="110"/>
    </location>
</feature>
<dbReference type="Proteomes" id="UP001630127">
    <property type="component" value="Unassembled WGS sequence"/>
</dbReference>
<dbReference type="SUPFAM" id="SSF56176">
    <property type="entry name" value="FAD-binding/transporter-associated domain-like"/>
    <property type="match status" value="1"/>
</dbReference>
<gene>
    <name evidence="10" type="ORF">ACH5RR_036521</name>
</gene>
<dbReference type="AlphaFoldDB" id="A0ABD2Y6M6"/>
<evidence type="ECO:0000256" key="8">
    <source>
        <dbReference type="ARBA" id="ARBA00048083"/>
    </source>
</evidence>
<dbReference type="EMBL" id="JBJUIK010000015">
    <property type="protein sequence ID" value="KAL3502072.1"/>
    <property type="molecule type" value="Genomic_DNA"/>
</dbReference>
<evidence type="ECO:0000256" key="4">
    <source>
        <dbReference type="ARBA" id="ARBA00013121"/>
    </source>
</evidence>
<dbReference type="PANTHER" id="PTHR13878">
    <property type="entry name" value="GULONOLACTONE OXIDASE"/>
    <property type="match status" value="1"/>
</dbReference>
<dbReference type="InterPro" id="IPR050432">
    <property type="entry name" value="FAD-linked_Oxidoreductases_BP"/>
</dbReference>
<reference evidence="10 11" key="1">
    <citation type="submission" date="2024-11" db="EMBL/GenBank/DDBJ databases">
        <title>A near-complete genome assembly of Cinchona calisaya.</title>
        <authorList>
            <person name="Lian D.C."/>
            <person name="Zhao X.W."/>
            <person name="Wei L."/>
        </authorList>
    </citation>
    <scope>NUCLEOTIDE SEQUENCE [LARGE SCALE GENOMIC DNA]</scope>
    <source>
        <tissue evidence="10">Nenye</tissue>
    </source>
</reference>
<keyword evidence="11" id="KW-1185">Reference proteome</keyword>
<dbReference type="Gene3D" id="3.30.465.10">
    <property type="match status" value="1"/>
</dbReference>
<comment type="catalytic activity">
    <reaction evidence="8">
        <text>L-gulono-1,4-lactone + O2 = L-ascorbate + H2O2 + H(+)</text>
        <dbReference type="Rhea" id="RHEA:32363"/>
        <dbReference type="ChEBI" id="CHEBI:15378"/>
        <dbReference type="ChEBI" id="CHEBI:15379"/>
        <dbReference type="ChEBI" id="CHEBI:16240"/>
        <dbReference type="ChEBI" id="CHEBI:17587"/>
        <dbReference type="ChEBI" id="CHEBI:38290"/>
        <dbReference type="EC" id="1.1.3.8"/>
    </reaction>
</comment>
<dbReference type="InterPro" id="IPR016169">
    <property type="entry name" value="FAD-bd_PCMH_sub2"/>
</dbReference>
<dbReference type="GO" id="GO:0019853">
    <property type="term" value="P:L-ascorbic acid biosynthetic process"/>
    <property type="evidence" value="ECO:0007669"/>
    <property type="project" value="UniProtKB-KW"/>
</dbReference>
<evidence type="ECO:0000256" key="7">
    <source>
        <dbReference type="ARBA" id="ARBA00023002"/>
    </source>
</evidence>
<accession>A0ABD2Y6M6</accession>
<evidence type="ECO:0000256" key="6">
    <source>
        <dbReference type="ARBA" id="ARBA00022729"/>
    </source>
</evidence>
<evidence type="ECO:0000313" key="11">
    <source>
        <dbReference type="Proteomes" id="UP001630127"/>
    </source>
</evidence>
<evidence type="ECO:0000259" key="9">
    <source>
        <dbReference type="PROSITE" id="PS51387"/>
    </source>
</evidence>
<protein>
    <recommendedName>
        <fullName evidence="4">L-gulonolactone oxidase</fullName>
        <ecNumber evidence="4">1.1.3.8</ecNumber>
    </recommendedName>
</protein>
<evidence type="ECO:0000256" key="3">
    <source>
        <dbReference type="ARBA" id="ARBA00005466"/>
    </source>
</evidence>
<keyword evidence="7" id="KW-0560">Oxidoreductase</keyword>